<dbReference type="InterPro" id="IPR009057">
    <property type="entry name" value="Homeodomain-like_sf"/>
</dbReference>
<evidence type="ECO:0000256" key="3">
    <source>
        <dbReference type="ARBA" id="ARBA00023163"/>
    </source>
</evidence>
<dbReference type="SMART" id="SM00342">
    <property type="entry name" value="HTH_ARAC"/>
    <property type="match status" value="1"/>
</dbReference>
<keyword evidence="6" id="KW-1185">Reference proteome</keyword>
<protein>
    <submittedName>
        <fullName evidence="5">AraC family transcriptional regulator</fullName>
    </submittedName>
</protein>
<evidence type="ECO:0000259" key="4">
    <source>
        <dbReference type="PROSITE" id="PS01124"/>
    </source>
</evidence>
<keyword evidence="3" id="KW-0804">Transcription</keyword>
<dbReference type="RefSeq" id="WP_135070030.1">
    <property type="nucleotide sequence ID" value="NZ_CP038266.1"/>
</dbReference>
<dbReference type="PANTHER" id="PTHR46796">
    <property type="entry name" value="HTH-TYPE TRANSCRIPTIONAL ACTIVATOR RHAS-RELATED"/>
    <property type="match status" value="1"/>
</dbReference>
<dbReference type="EMBL" id="CP038266">
    <property type="protein sequence ID" value="QBR90308.1"/>
    <property type="molecule type" value="Genomic_DNA"/>
</dbReference>
<evidence type="ECO:0000256" key="2">
    <source>
        <dbReference type="ARBA" id="ARBA00023125"/>
    </source>
</evidence>
<proteinExistence type="predicted"/>
<dbReference type="InterPro" id="IPR050204">
    <property type="entry name" value="AraC_XylS_family_regulators"/>
</dbReference>
<accession>A0ABX5SVT5</accession>
<dbReference type="InterPro" id="IPR020449">
    <property type="entry name" value="Tscrpt_reg_AraC-type_HTH"/>
</dbReference>
<dbReference type="PROSITE" id="PS01124">
    <property type="entry name" value="HTH_ARAC_FAMILY_2"/>
    <property type="match status" value="1"/>
</dbReference>
<dbReference type="PROSITE" id="PS00041">
    <property type="entry name" value="HTH_ARAC_FAMILY_1"/>
    <property type="match status" value="1"/>
</dbReference>
<feature type="domain" description="HTH araC/xylS-type" evidence="4">
    <location>
        <begin position="209"/>
        <end position="310"/>
    </location>
</feature>
<dbReference type="Pfam" id="PF12833">
    <property type="entry name" value="HTH_18"/>
    <property type="match status" value="1"/>
</dbReference>
<gene>
    <name evidence="5" type="ORF">E4K62_17460</name>
</gene>
<keyword evidence="2" id="KW-0238">DNA-binding</keyword>
<dbReference type="PRINTS" id="PR00032">
    <property type="entry name" value="HTHARAC"/>
</dbReference>
<organism evidence="5 6">
    <name type="scientific">Microbacterium wangchenii</name>
    <dbReference type="NCBI Taxonomy" id="2541726"/>
    <lineage>
        <taxon>Bacteria</taxon>
        <taxon>Bacillati</taxon>
        <taxon>Actinomycetota</taxon>
        <taxon>Actinomycetes</taxon>
        <taxon>Micrococcales</taxon>
        <taxon>Microbacteriaceae</taxon>
        <taxon>Microbacterium</taxon>
    </lineage>
</organism>
<dbReference type="InterPro" id="IPR035418">
    <property type="entry name" value="AraC-bd_2"/>
</dbReference>
<dbReference type="Gene3D" id="1.10.10.60">
    <property type="entry name" value="Homeodomain-like"/>
    <property type="match status" value="1"/>
</dbReference>
<dbReference type="SUPFAM" id="SSF46689">
    <property type="entry name" value="Homeodomain-like"/>
    <property type="match status" value="1"/>
</dbReference>
<evidence type="ECO:0000256" key="1">
    <source>
        <dbReference type="ARBA" id="ARBA00023015"/>
    </source>
</evidence>
<keyword evidence="1" id="KW-0805">Transcription regulation</keyword>
<dbReference type="InterPro" id="IPR018062">
    <property type="entry name" value="HTH_AraC-typ_CS"/>
</dbReference>
<evidence type="ECO:0000313" key="5">
    <source>
        <dbReference type="EMBL" id="QBR90308.1"/>
    </source>
</evidence>
<reference evidence="5 6" key="1">
    <citation type="submission" date="2019-03" db="EMBL/GenBank/DDBJ databases">
        <authorList>
            <person name="Dong K."/>
        </authorList>
    </citation>
    <scope>NUCLEOTIDE SEQUENCE [LARGE SCALE GENOMIC DNA]</scope>
    <source>
        <strain evidence="6">dk512</strain>
    </source>
</reference>
<dbReference type="PANTHER" id="PTHR46796:SF6">
    <property type="entry name" value="ARAC SUBFAMILY"/>
    <property type="match status" value="1"/>
</dbReference>
<dbReference type="InterPro" id="IPR018060">
    <property type="entry name" value="HTH_AraC"/>
</dbReference>
<sequence length="314" mass="33658">MATELDLVTRSFPEWATHFPVIRRGAGWVGDGLADGFEGVVTRRVVDDTSIAILRVRAHPHAIVRSADQVRAGEGNVVLAVVQLSGSSRLTTENGTRTLRPGDHLVSSWGVPSSWEFDAEFALFVARLPGEDLRAALVRPNVPFGEPLASREGVGPVLLAFVRALAQDMNLLRGPTAPLVVRCLVGMFEASLLAAAPPVGPGGLTDVYSRAVRRIEDRIADPHLGVDALAGALSVSRRQVQAAFTAHGTSVTQSVRTRRLERARAALARTSASERGVAQIAADCGFRHPAHFSRQFRAAFGMSPTEWRAQALGL</sequence>
<evidence type="ECO:0000313" key="6">
    <source>
        <dbReference type="Proteomes" id="UP000295748"/>
    </source>
</evidence>
<name>A0ABX5SVT5_9MICO</name>
<dbReference type="Proteomes" id="UP000295748">
    <property type="component" value="Chromosome"/>
</dbReference>
<dbReference type="Pfam" id="PF14525">
    <property type="entry name" value="AraC_binding_2"/>
    <property type="match status" value="1"/>
</dbReference>